<name>A0ACC6M9N1_9BACI</name>
<gene>
    <name evidence="1" type="ORF">SH601_16620</name>
</gene>
<evidence type="ECO:0000313" key="1">
    <source>
        <dbReference type="EMBL" id="MDX8047588.1"/>
    </source>
</evidence>
<reference evidence="1" key="1">
    <citation type="submission" date="2023-11" db="EMBL/GenBank/DDBJ databases">
        <title>Gracilibacillus pellucida a moderately halophilic bacterium isolated from saline soil in Xinjiang province.</title>
        <authorList>
            <person name="Zhang Z."/>
            <person name="Tan F."/>
            <person name="Wang Y."/>
            <person name="Xia M."/>
        </authorList>
    </citation>
    <scope>NUCLEOTIDE SEQUENCE</scope>
    <source>
        <strain evidence="1">S3-1-1</strain>
    </source>
</reference>
<sequence>MKKYHVDFAVVGSLLTIVFLLVVNLITSSDHLWFIYPALILLFWPIRLYCLKKGKQQYFSIFSSLLIIVYLGIVNYINTPAYPWFLYAVYPIIWWPILVLLGKRAKSTIVALIGSISIILYYLCLNILLAPGHPWFIYPAFVVLWWPLSIYHARKKSYYAFSINGTILISAFFITVNLITSPQEIWAIYPIFGVLWWPLSVYYFVYKRKSEA</sequence>
<keyword evidence="2" id="KW-1185">Reference proteome</keyword>
<proteinExistence type="predicted"/>
<evidence type="ECO:0000313" key="2">
    <source>
        <dbReference type="Proteomes" id="UP001277972"/>
    </source>
</evidence>
<dbReference type="EMBL" id="JAWZSR010000016">
    <property type="protein sequence ID" value="MDX8047588.1"/>
    <property type="molecule type" value="Genomic_DNA"/>
</dbReference>
<protein>
    <submittedName>
        <fullName evidence="1">Uncharacterized protein</fullName>
    </submittedName>
</protein>
<comment type="caution">
    <text evidence="1">The sequence shown here is derived from an EMBL/GenBank/DDBJ whole genome shotgun (WGS) entry which is preliminary data.</text>
</comment>
<organism evidence="1 2">
    <name type="scientific">Gracilibacillus pellucidus</name>
    <dbReference type="NCBI Taxonomy" id="3095368"/>
    <lineage>
        <taxon>Bacteria</taxon>
        <taxon>Bacillati</taxon>
        <taxon>Bacillota</taxon>
        <taxon>Bacilli</taxon>
        <taxon>Bacillales</taxon>
        <taxon>Bacillaceae</taxon>
        <taxon>Gracilibacillus</taxon>
    </lineage>
</organism>
<accession>A0ACC6M9N1</accession>
<dbReference type="Proteomes" id="UP001277972">
    <property type="component" value="Unassembled WGS sequence"/>
</dbReference>